<dbReference type="GO" id="GO:0009279">
    <property type="term" value="C:cell outer membrane"/>
    <property type="evidence" value="ECO:0007669"/>
    <property type="project" value="UniProtKB-SubCell"/>
</dbReference>
<keyword evidence="10" id="KW-0998">Cell outer membrane</keyword>
<dbReference type="SUPFAM" id="SSF74653">
    <property type="entry name" value="TolA/TonB C-terminal domain"/>
    <property type="match status" value="1"/>
</dbReference>
<dbReference type="EMBL" id="WPIK01000001">
    <property type="protein sequence ID" value="MVN20031.1"/>
    <property type="molecule type" value="Genomic_DNA"/>
</dbReference>
<keyword evidence="14" id="KW-1185">Reference proteome</keyword>
<protein>
    <submittedName>
        <fullName evidence="13">TonB family protein</fullName>
    </submittedName>
</protein>
<gene>
    <name evidence="13" type="ORF">GO621_00595</name>
</gene>
<dbReference type="Proteomes" id="UP000462014">
    <property type="component" value="Unassembled WGS sequence"/>
</dbReference>
<evidence type="ECO:0000256" key="9">
    <source>
        <dbReference type="ARBA" id="ARBA00023136"/>
    </source>
</evidence>
<keyword evidence="6 10" id="KW-0812">Transmembrane</keyword>
<dbReference type="PANTHER" id="PTHR33446">
    <property type="entry name" value="PROTEIN TONB-RELATED"/>
    <property type="match status" value="1"/>
</dbReference>
<comment type="subcellular location">
    <subcellularLocation>
        <location evidence="1">Cell inner membrane</location>
        <topology evidence="1">Single-pass membrane protein</topology>
        <orientation evidence="1">Periplasmic side</orientation>
    </subcellularLocation>
    <subcellularLocation>
        <location evidence="10">Cell outer membrane</location>
        <topology evidence="10">Multi-pass membrane protein</topology>
    </subcellularLocation>
</comment>
<keyword evidence="10" id="KW-1134">Transmembrane beta strand</keyword>
<feature type="transmembrane region" description="Helical" evidence="11">
    <location>
        <begin position="6"/>
        <end position="24"/>
    </location>
</feature>
<dbReference type="SUPFAM" id="SSF49464">
    <property type="entry name" value="Carboxypeptidase regulatory domain-like"/>
    <property type="match status" value="1"/>
</dbReference>
<dbReference type="PROSITE" id="PS52015">
    <property type="entry name" value="TONB_CTD"/>
    <property type="match status" value="1"/>
</dbReference>
<comment type="similarity">
    <text evidence="10">Belongs to the TonB-dependent receptor family.</text>
</comment>
<keyword evidence="9 10" id="KW-0472">Membrane</keyword>
<sequence length="653" mass="73403">MNWWHYLILANLYLALFYGFYLLLLRKETYFMLNRIYLVSAALLSFFIPMMQAEWVKNLFITQKVQQTIYYIDPGFVYRVSPATESGFTISQFFSVVYWAVAMLLLARLFYRFVKLKRYMQSEENGSAFSFFGKIKVDENLPQKDVILQHERVHAIQFHSADVLLFEVLAILNWFNPVIYFYRKAIKYIHEFIADRNALSFGVDKSDYALLLLSQTMNVQPNTLTNSFFNHSLLKQRIMMLHKNPSRRSALLKYGLSAPLFVAMLILTSATVSEQKTIRKISDKISSDATLTEVAQDISKQASSLAEPASTEKSRIKTASTLKGKVVNVNGDPLANVKVSYAKKGNSANTNQEGSFKLTDYTEGDLLTFELVGYVTITTSFSDLKNKTPLIILLDMTRVNKLVAKYNFPSTTDSSIVSFAAVEKLPTFPGGQAAFGNYLSKAIRYPKEAKDQKTQGRVIVSFIVEKDGKLNNIKVLRDIGGGCGEEAIRVLSESPDWIPGTQNGKPVRVAYTMPINFSFTNGNNETTTYGKTTVKRTVRFMNEDSVIKRAKALNMNIDNMTMSGFGGKDSARQRPPADVVRIQSKIMGIDPIYLLDGKEIDKDVLVKINPNDIENISVWNGATATAKYGDKGKNGVVEITTKKGKKATDTSKP</sequence>
<dbReference type="InterPro" id="IPR008756">
    <property type="entry name" value="Peptidase_M56"/>
</dbReference>
<dbReference type="InterPro" id="IPR008969">
    <property type="entry name" value="CarboxyPept-like_regulatory"/>
</dbReference>
<evidence type="ECO:0000256" key="3">
    <source>
        <dbReference type="ARBA" id="ARBA00022448"/>
    </source>
</evidence>
<dbReference type="AlphaFoldDB" id="A0A7K1SRV5"/>
<proteinExistence type="inferred from homology"/>
<dbReference type="InterPro" id="IPR037682">
    <property type="entry name" value="TonB_C"/>
</dbReference>
<evidence type="ECO:0000256" key="2">
    <source>
        <dbReference type="ARBA" id="ARBA00006555"/>
    </source>
</evidence>
<evidence type="ECO:0000256" key="4">
    <source>
        <dbReference type="ARBA" id="ARBA00022475"/>
    </source>
</evidence>
<feature type="transmembrane region" description="Helical" evidence="11">
    <location>
        <begin position="90"/>
        <end position="111"/>
    </location>
</feature>
<dbReference type="RefSeq" id="WP_157562903.1">
    <property type="nucleotide sequence ID" value="NZ_WPIK01000001.1"/>
</dbReference>
<dbReference type="GO" id="GO:0055085">
    <property type="term" value="P:transmembrane transport"/>
    <property type="evidence" value="ECO:0007669"/>
    <property type="project" value="InterPro"/>
</dbReference>
<evidence type="ECO:0000256" key="10">
    <source>
        <dbReference type="PROSITE-ProRule" id="PRU01360"/>
    </source>
</evidence>
<evidence type="ECO:0000256" key="11">
    <source>
        <dbReference type="SAM" id="Phobius"/>
    </source>
</evidence>
<dbReference type="Gene3D" id="3.30.1150.10">
    <property type="match status" value="1"/>
</dbReference>
<dbReference type="GO" id="GO:0031992">
    <property type="term" value="F:energy transducer activity"/>
    <property type="evidence" value="ECO:0007669"/>
    <property type="project" value="TreeGrafter"/>
</dbReference>
<evidence type="ECO:0000256" key="5">
    <source>
        <dbReference type="ARBA" id="ARBA00022519"/>
    </source>
</evidence>
<feature type="transmembrane region" description="Helical" evidence="11">
    <location>
        <begin position="251"/>
        <end position="272"/>
    </location>
</feature>
<dbReference type="InterPro" id="IPR037066">
    <property type="entry name" value="Plug_dom_sf"/>
</dbReference>
<dbReference type="GO" id="GO:0098797">
    <property type="term" value="C:plasma membrane protein complex"/>
    <property type="evidence" value="ECO:0007669"/>
    <property type="project" value="TreeGrafter"/>
</dbReference>
<evidence type="ECO:0000256" key="1">
    <source>
        <dbReference type="ARBA" id="ARBA00004383"/>
    </source>
</evidence>
<evidence type="ECO:0000259" key="12">
    <source>
        <dbReference type="PROSITE" id="PS52015"/>
    </source>
</evidence>
<evidence type="ECO:0000256" key="7">
    <source>
        <dbReference type="ARBA" id="ARBA00022927"/>
    </source>
</evidence>
<feature type="domain" description="TonB C-terminal" evidence="12">
    <location>
        <begin position="430"/>
        <end position="526"/>
    </location>
</feature>
<organism evidence="13 14">
    <name type="scientific">Mucilaginibacter arboris</name>
    <dbReference type="NCBI Taxonomy" id="2682090"/>
    <lineage>
        <taxon>Bacteria</taxon>
        <taxon>Pseudomonadati</taxon>
        <taxon>Bacteroidota</taxon>
        <taxon>Sphingobacteriia</taxon>
        <taxon>Sphingobacteriales</taxon>
        <taxon>Sphingobacteriaceae</taxon>
        <taxon>Mucilaginibacter</taxon>
    </lineage>
</organism>
<keyword evidence="4" id="KW-1003">Cell membrane</keyword>
<dbReference type="Pfam" id="PF05569">
    <property type="entry name" value="Peptidase_M56"/>
    <property type="match status" value="1"/>
</dbReference>
<comment type="similarity">
    <text evidence="2">Belongs to the TonB family.</text>
</comment>
<dbReference type="PROSITE" id="PS52016">
    <property type="entry name" value="TONB_DEPENDENT_REC_3"/>
    <property type="match status" value="1"/>
</dbReference>
<keyword evidence="5" id="KW-0997">Cell inner membrane</keyword>
<dbReference type="SUPFAM" id="SSF56935">
    <property type="entry name" value="Porins"/>
    <property type="match status" value="1"/>
</dbReference>
<dbReference type="Pfam" id="PF13715">
    <property type="entry name" value="CarbopepD_reg_2"/>
    <property type="match status" value="1"/>
</dbReference>
<name>A0A7K1SRV5_9SPHI</name>
<evidence type="ECO:0000313" key="13">
    <source>
        <dbReference type="EMBL" id="MVN20031.1"/>
    </source>
</evidence>
<dbReference type="InterPro" id="IPR039426">
    <property type="entry name" value="TonB-dep_rcpt-like"/>
</dbReference>
<dbReference type="InterPro" id="IPR051045">
    <property type="entry name" value="TonB-dependent_transducer"/>
</dbReference>
<dbReference type="InterPro" id="IPR006260">
    <property type="entry name" value="TonB/TolA_C"/>
</dbReference>
<feature type="transmembrane region" description="Helical" evidence="11">
    <location>
        <begin position="36"/>
        <end position="53"/>
    </location>
</feature>
<comment type="caution">
    <text evidence="13">The sequence shown here is derived from an EMBL/GenBank/DDBJ whole genome shotgun (WGS) entry which is preliminary data.</text>
</comment>
<reference evidence="13 14" key="1">
    <citation type="submission" date="2019-12" db="EMBL/GenBank/DDBJ databases">
        <title>Mucilaginibacter sp. HMF7410 genome sequencing and assembly.</title>
        <authorList>
            <person name="Kang H."/>
            <person name="Cha I."/>
            <person name="Kim H."/>
            <person name="Joh K."/>
        </authorList>
    </citation>
    <scope>NUCLEOTIDE SEQUENCE [LARGE SCALE GENOMIC DNA]</scope>
    <source>
        <strain evidence="13 14">HMF7410</strain>
    </source>
</reference>
<keyword evidence="3 10" id="KW-0813">Transport</keyword>
<evidence type="ECO:0000256" key="8">
    <source>
        <dbReference type="ARBA" id="ARBA00022989"/>
    </source>
</evidence>
<dbReference type="PANTHER" id="PTHR33446:SF2">
    <property type="entry name" value="PROTEIN TONB"/>
    <property type="match status" value="1"/>
</dbReference>
<keyword evidence="7" id="KW-0653">Protein transport</keyword>
<dbReference type="Pfam" id="PF03544">
    <property type="entry name" value="TonB_C"/>
    <property type="match status" value="1"/>
</dbReference>
<accession>A0A7K1SRV5</accession>
<dbReference type="NCBIfam" id="TIGR01352">
    <property type="entry name" value="tonB_Cterm"/>
    <property type="match status" value="1"/>
</dbReference>
<keyword evidence="8 11" id="KW-1133">Transmembrane helix</keyword>
<evidence type="ECO:0000313" key="14">
    <source>
        <dbReference type="Proteomes" id="UP000462014"/>
    </source>
</evidence>
<dbReference type="GO" id="GO:0015031">
    <property type="term" value="P:protein transport"/>
    <property type="evidence" value="ECO:0007669"/>
    <property type="project" value="UniProtKB-KW"/>
</dbReference>
<evidence type="ECO:0000256" key="6">
    <source>
        <dbReference type="ARBA" id="ARBA00022692"/>
    </source>
</evidence>
<dbReference type="Gene3D" id="2.170.130.10">
    <property type="entry name" value="TonB-dependent receptor, plug domain"/>
    <property type="match status" value="1"/>
</dbReference>